<protein>
    <submittedName>
        <fullName evidence="1">Uncharacterized protein</fullName>
    </submittedName>
</protein>
<name>A0A514CZG5_9VIRU</name>
<organism evidence="1">
    <name type="scientific">Leviviridae sp</name>
    <dbReference type="NCBI Taxonomy" id="2027243"/>
    <lineage>
        <taxon>Viruses</taxon>
        <taxon>Riboviria</taxon>
        <taxon>Orthornavirae</taxon>
        <taxon>Lenarviricota</taxon>
        <taxon>Leviviricetes</taxon>
        <taxon>Norzivirales</taxon>
        <taxon>Fiersviridae</taxon>
    </lineage>
</organism>
<sequence>MVGDGDVTVGKTGERIPFCFEASADELESLVNSGARIHKDHLSHTYYITWVGEAEGHVTIPIREIPKIDLTKQVDPRLAVWLELPYWQS</sequence>
<accession>A0A514CZG5</accession>
<dbReference type="EMBL" id="MN032905">
    <property type="protein sequence ID" value="QDH86754.1"/>
    <property type="molecule type" value="Genomic_RNA"/>
</dbReference>
<gene>
    <name evidence="1" type="ORF">H1Bulk29353_000003</name>
</gene>
<proteinExistence type="predicted"/>
<evidence type="ECO:0000313" key="1">
    <source>
        <dbReference type="EMBL" id="QDH86754.1"/>
    </source>
</evidence>
<reference evidence="1" key="1">
    <citation type="submission" date="2019-05" db="EMBL/GenBank/DDBJ databases">
        <title>Metatranscriptomic reconstruction reveals RNA viruses with the potential to shape carbon cycling in soil.</title>
        <authorList>
            <person name="Starr E.P."/>
            <person name="Nuccio E."/>
            <person name="Pett-Ridge J."/>
            <person name="Banfield J.F."/>
            <person name="Firestone M.K."/>
        </authorList>
    </citation>
    <scope>NUCLEOTIDE SEQUENCE</scope>
    <source>
        <strain evidence="1">H1_Bulk_29_scaffold_353</strain>
    </source>
</reference>